<name>A0A0Q3T4N6_9BACI</name>
<evidence type="ECO:0000313" key="2">
    <source>
        <dbReference type="EMBL" id="KQL18389.1"/>
    </source>
</evidence>
<reference evidence="2 3" key="1">
    <citation type="submission" date="2015-09" db="EMBL/GenBank/DDBJ databases">
        <title>Genome sequencing project for genomic taxonomy and phylogenomics of Bacillus-like bacteria.</title>
        <authorList>
            <person name="Liu B."/>
            <person name="Wang J."/>
            <person name="Zhu Y."/>
            <person name="Liu G."/>
            <person name="Chen Q."/>
            <person name="Chen Z."/>
            <person name="Lan J."/>
            <person name="Che J."/>
            <person name="Ge C."/>
            <person name="Shi H."/>
            <person name="Pan Z."/>
            <person name="Liu X."/>
        </authorList>
    </citation>
    <scope>NUCLEOTIDE SEQUENCE [LARGE SCALE GENOMIC DNA]</scope>
    <source>
        <strain evidence="2 3">FJAT-18043</strain>
    </source>
</reference>
<keyword evidence="1" id="KW-0812">Transmembrane</keyword>
<dbReference type="AlphaFoldDB" id="A0A0Q3T4N6"/>
<keyword evidence="1" id="KW-1133">Transmembrane helix</keyword>
<evidence type="ECO:0000313" key="3">
    <source>
        <dbReference type="Proteomes" id="UP000050996"/>
    </source>
</evidence>
<protein>
    <submittedName>
        <fullName evidence="2">Uncharacterized protein</fullName>
    </submittedName>
</protein>
<accession>A0A0Q3T4N6</accession>
<keyword evidence="3" id="KW-1185">Reference proteome</keyword>
<sequence>MDYTSVAMMALIWGALLVYFLTPFQRKTETKSYVKMNFSDALKYSFIKVTFHKKAILALAFILISLSVTSWSQNQDDYYNEIHGISSQTQPINYTMGIVVFSVMIYLLIVGRKTIKLFRDKL</sequence>
<proteinExistence type="predicted"/>
<comment type="caution">
    <text evidence="2">The sequence shown here is derived from an EMBL/GenBank/DDBJ whole genome shotgun (WGS) entry which is preliminary data.</text>
</comment>
<dbReference type="RefSeq" id="WP_053474947.1">
    <property type="nucleotide sequence ID" value="NZ_LJIX01000006.1"/>
</dbReference>
<feature type="transmembrane region" description="Helical" evidence="1">
    <location>
        <begin position="6"/>
        <end position="24"/>
    </location>
</feature>
<evidence type="ECO:0000256" key="1">
    <source>
        <dbReference type="SAM" id="Phobius"/>
    </source>
</evidence>
<gene>
    <name evidence="2" type="ORF">AN957_07265</name>
</gene>
<organism evidence="2 3">
    <name type="scientific">Cytobacillus solani</name>
    <dbReference type="NCBI Taxonomy" id="1637975"/>
    <lineage>
        <taxon>Bacteria</taxon>
        <taxon>Bacillati</taxon>
        <taxon>Bacillota</taxon>
        <taxon>Bacilli</taxon>
        <taxon>Bacillales</taxon>
        <taxon>Bacillaceae</taxon>
        <taxon>Cytobacillus</taxon>
    </lineage>
</organism>
<feature type="transmembrane region" description="Helical" evidence="1">
    <location>
        <begin position="92"/>
        <end position="111"/>
    </location>
</feature>
<dbReference type="EMBL" id="LJIX01000006">
    <property type="protein sequence ID" value="KQL18389.1"/>
    <property type="molecule type" value="Genomic_DNA"/>
</dbReference>
<dbReference type="Proteomes" id="UP000050996">
    <property type="component" value="Unassembled WGS sequence"/>
</dbReference>
<keyword evidence="1" id="KW-0472">Membrane</keyword>
<dbReference type="PATRIC" id="fig|1637975.4.peg.1176"/>
<feature type="transmembrane region" description="Helical" evidence="1">
    <location>
        <begin position="55"/>
        <end position="72"/>
    </location>
</feature>